<dbReference type="InterPro" id="IPR016147">
    <property type="entry name" value="Pili_assmbl_chaperone_N"/>
</dbReference>
<dbReference type="SUPFAM" id="SSF49354">
    <property type="entry name" value="PapD-like"/>
    <property type="match status" value="1"/>
</dbReference>
<dbReference type="Pfam" id="PF02753">
    <property type="entry name" value="PapD_C"/>
    <property type="match status" value="1"/>
</dbReference>
<name>A0A7Y4LBC9_9BURK</name>
<dbReference type="PROSITE" id="PS00635">
    <property type="entry name" value="PILI_CHAPERONE"/>
    <property type="match status" value="1"/>
</dbReference>
<dbReference type="SUPFAM" id="SSF49584">
    <property type="entry name" value="Periplasmic chaperone C-domain"/>
    <property type="match status" value="1"/>
</dbReference>
<keyword evidence="13" id="KW-1185">Reference proteome</keyword>
<dbReference type="InterPro" id="IPR016148">
    <property type="entry name" value="Pili_assmbl_chaperone_C"/>
</dbReference>
<dbReference type="PANTHER" id="PTHR30251:SF2">
    <property type="entry name" value="FIMBRIAL CHAPERONE YADV-RELATED"/>
    <property type="match status" value="1"/>
</dbReference>
<comment type="similarity">
    <text evidence="2 8">Belongs to the periplasmic pilus chaperone family.</text>
</comment>
<evidence type="ECO:0000256" key="1">
    <source>
        <dbReference type="ARBA" id="ARBA00004418"/>
    </source>
</evidence>
<dbReference type="InterPro" id="IPR050643">
    <property type="entry name" value="Periplasmic_pilus_chap"/>
</dbReference>
<evidence type="ECO:0000256" key="6">
    <source>
        <dbReference type="ARBA" id="ARBA00023186"/>
    </source>
</evidence>
<dbReference type="GO" id="GO:0030288">
    <property type="term" value="C:outer membrane-bounded periplasmic space"/>
    <property type="evidence" value="ECO:0007669"/>
    <property type="project" value="InterPro"/>
</dbReference>
<organism evidence="12 13">
    <name type="scientific">Pelistega europaea</name>
    <dbReference type="NCBI Taxonomy" id="106147"/>
    <lineage>
        <taxon>Bacteria</taxon>
        <taxon>Pseudomonadati</taxon>
        <taxon>Pseudomonadota</taxon>
        <taxon>Betaproteobacteria</taxon>
        <taxon>Burkholderiales</taxon>
        <taxon>Alcaligenaceae</taxon>
        <taxon>Pelistega</taxon>
    </lineage>
</organism>
<accession>A0A7Y4LBC9</accession>
<dbReference type="InterPro" id="IPR036316">
    <property type="entry name" value="Pili_assmbl_chap_C_dom_sf"/>
</dbReference>
<dbReference type="InterPro" id="IPR013783">
    <property type="entry name" value="Ig-like_fold"/>
</dbReference>
<proteinExistence type="inferred from homology"/>
<protein>
    <submittedName>
        <fullName evidence="12">Fimbria/pilus periplasmic chaperone</fullName>
    </submittedName>
</protein>
<keyword evidence="3" id="KW-1029">Fimbrium biogenesis</keyword>
<evidence type="ECO:0000259" key="11">
    <source>
        <dbReference type="Pfam" id="PF02753"/>
    </source>
</evidence>
<evidence type="ECO:0000256" key="9">
    <source>
        <dbReference type="SAM" id="SignalP"/>
    </source>
</evidence>
<dbReference type="FunFam" id="2.60.40.10:FF:000458">
    <property type="entry name" value="Molecular chaperone FimC"/>
    <property type="match status" value="1"/>
</dbReference>
<evidence type="ECO:0000313" key="12">
    <source>
        <dbReference type="EMBL" id="NOL49181.1"/>
    </source>
</evidence>
<evidence type="ECO:0000313" key="13">
    <source>
        <dbReference type="Proteomes" id="UP000541421"/>
    </source>
</evidence>
<dbReference type="Gene3D" id="2.60.40.10">
    <property type="entry name" value="Immunoglobulins"/>
    <property type="match status" value="2"/>
</dbReference>
<dbReference type="AlphaFoldDB" id="A0A7Y4LBC9"/>
<dbReference type="RefSeq" id="WP_171588157.1">
    <property type="nucleotide sequence ID" value="NZ_JABGBO010000003.1"/>
</dbReference>
<reference evidence="12 13" key="1">
    <citation type="submission" date="2020-05" db="EMBL/GenBank/DDBJ databases">
        <authorList>
            <person name="Niu N."/>
        </authorList>
    </citation>
    <scope>NUCLEOTIDE SEQUENCE [LARGE SCALE GENOMIC DNA]</scope>
    <source>
        <strain evidence="12 13">LMG10982</strain>
    </source>
</reference>
<comment type="caution">
    <text evidence="12">The sequence shown here is derived from an EMBL/GenBank/DDBJ whole genome shotgun (WGS) entry which is preliminary data.</text>
</comment>
<feature type="domain" description="Pili assembly chaperone C-terminal" evidence="11">
    <location>
        <begin position="170"/>
        <end position="232"/>
    </location>
</feature>
<dbReference type="InterPro" id="IPR008962">
    <property type="entry name" value="PapD-like_sf"/>
</dbReference>
<keyword evidence="5" id="KW-0574">Periplasm</keyword>
<evidence type="ECO:0000256" key="4">
    <source>
        <dbReference type="ARBA" id="ARBA00022729"/>
    </source>
</evidence>
<dbReference type="Pfam" id="PF00345">
    <property type="entry name" value="PapD_N"/>
    <property type="match status" value="1"/>
</dbReference>
<gene>
    <name evidence="12" type="ORF">HKX40_03350</name>
</gene>
<comment type="subcellular location">
    <subcellularLocation>
        <location evidence="1 8">Periplasm</location>
    </subcellularLocation>
</comment>
<evidence type="ECO:0000256" key="8">
    <source>
        <dbReference type="RuleBase" id="RU003918"/>
    </source>
</evidence>
<dbReference type="PRINTS" id="PR00969">
    <property type="entry name" value="CHAPERONPILI"/>
</dbReference>
<feature type="chain" id="PRO_5030755131" evidence="9">
    <location>
        <begin position="21"/>
        <end position="239"/>
    </location>
</feature>
<feature type="signal peptide" evidence="9">
    <location>
        <begin position="1"/>
        <end position="20"/>
    </location>
</feature>
<evidence type="ECO:0000256" key="2">
    <source>
        <dbReference type="ARBA" id="ARBA00007399"/>
    </source>
</evidence>
<dbReference type="GO" id="GO:0071555">
    <property type="term" value="P:cell wall organization"/>
    <property type="evidence" value="ECO:0007669"/>
    <property type="project" value="InterPro"/>
</dbReference>
<evidence type="ECO:0000259" key="10">
    <source>
        <dbReference type="Pfam" id="PF00345"/>
    </source>
</evidence>
<keyword evidence="7" id="KW-0393">Immunoglobulin domain</keyword>
<feature type="domain" description="Pili assembly chaperone N-terminal" evidence="10">
    <location>
        <begin position="22"/>
        <end position="144"/>
    </location>
</feature>
<dbReference type="InterPro" id="IPR001829">
    <property type="entry name" value="Pili_assmbl_chaperone_bac"/>
</dbReference>
<evidence type="ECO:0000256" key="3">
    <source>
        <dbReference type="ARBA" id="ARBA00022558"/>
    </source>
</evidence>
<dbReference type="EMBL" id="JABGBO010000003">
    <property type="protein sequence ID" value="NOL49181.1"/>
    <property type="molecule type" value="Genomic_DNA"/>
</dbReference>
<dbReference type="Proteomes" id="UP000541421">
    <property type="component" value="Unassembled WGS sequence"/>
</dbReference>
<dbReference type="PANTHER" id="PTHR30251">
    <property type="entry name" value="PILUS ASSEMBLY CHAPERONE"/>
    <property type="match status" value="1"/>
</dbReference>
<evidence type="ECO:0000256" key="7">
    <source>
        <dbReference type="ARBA" id="ARBA00023319"/>
    </source>
</evidence>
<evidence type="ECO:0000256" key="5">
    <source>
        <dbReference type="ARBA" id="ARBA00022764"/>
    </source>
</evidence>
<keyword evidence="4 9" id="KW-0732">Signal</keyword>
<sequence length="239" mass="26437">MWKKLLWIACSLGISSASYANVIILGTRVVYPANQKNVTVQLTNESDTPALVQSWIDNGDLNASPDQIKTPFVITPPVTRVESKRGQSLRITYTGEALPTDKESIFYFNVLDVPPKPKTKGGNQNYLQIAIRSRLKLFFRPTGLPYPVHEAYDKVTWRVDTSAGKPLLVVHNPSPYYITYSQITLEQGSQKVEVNQPDMVAPMSEASFPLPSNAIRSGSIKWAIINDFGGKQTGSSPLP</sequence>
<dbReference type="InterPro" id="IPR018046">
    <property type="entry name" value="Pili_assmbl_chaperone_CS"/>
</dbReference>
<keyword evidence="6 8" id="KW-0143">Chaperone</keyword>